<dbReference type="PROSITE" id="PS00242">
    <property type="entry name" value="INTEGRIN_ALPHA"/>
    <property type="match status" value="1"/>
</dbReference>
<dbReference type="PROSITE" id="PS51470">
    <property type="entry name" value="FG_GAP"/>
    <property type="match status" value="5"/>
</dbReference>
<dbReference type="Pfam" id="PF20806">
    <property type="entry name" value="Integrin_A_Ig_3"/>
    <property type="match status" value="1"/>
</dbReference>
<dbReference type="InterPro" id="IPR000413">
    <property type="entry name" value="Integrin_alpha"/>
</dbReference>
<evidence type="ECO:0000256" key="9">
    <source>
        <dbReference type="ARBA" id="ARBA00023136"/>
    </source>
</evidence>
<dbReference type="PANTHER" id="PTHR23220">
    <property type="entry name" value="INTEGRIN ALPHA"/>
    <property type="match status" value="1"/>
</dbReference>
<dbReference type="GO" id="GO:0007160">
    <property type="term" value="P:cell-matrix adhesion"/>
    <property type="evidence" value="ECO:0007669"/>
    <property type="project" value="TreeGrafter"/>
</dbReference>
<feature type="repeat" description="FG-GAP" evidence="12">
    <location>
        <begin position="364"/>
        <end position="421"/>
    </location>
</feature>
<evidence type="ECO:0000256" key="4">
    <source>
        <dbReference type="ARBA" id="ARBA00022729"/>
    </source>
</evidence>
<evidence type="ECO:0000256" key="11">
    <source>
        <dbReference type="ARBA" id="ARBA00023180"/>
    </source>
</evidence>
<evidence type="ECO:0000256" key="3">
    <source>
        <dbReference type="ARBA" id="ARBA00022692"/>
    </source>
</evidence>
<evidence type="ECO:0000256" key="7">
    <source>
        <dbReference type="ARBA" id="ARBA00022989"/>
    </source>
</evidence>
<evidence type="ECO:0000256" key="14">
    <source>
        <dbReference type="SAM" id="MobiDB-lite"/>
    </source>
</evidence>
<dbReference type="GO" id="GO:0007229">
    <property type="term" value="P:integrin-mediated signaling pathway"/>
    <property type="evidence" value="ECO:0007669"/>
    <property type="project" value="UniProtKB-KW"/>
</dbReference>
<protein>
    <submittedName>
        <fullName evidence="18">Integrin alpha-6-like</fullName>
    </submittedName>
</protein>
<dbReference type="Gene3D" id="2.60.40.1530">
    <property type="entry name" value="ntegrin, alpha v. Chain A, domain 4"/>
    <property type="match status" value="1"/>
</dbReference>
<feature type="domain" description="Integrin alpha third immunoglobulin-like" evidence="17">
    <location>
        <begin position="824"/>
        <end position="1040"/>
    </location>
</feature>
<dbReference type="InterPro" id="IPR018184">
    <property type="entry name" value="Integrin_alpha_C_CS"/>
</dbReference>
<evidence type="ECO:0000256" key="1">
    <source>
        <dbReference type="ARBA" id="ARBA00004479"/>
    </source>
</evidence>
<dbReference type="GO" id="GO:0005178">
    <property type="term" value="F:integrin binding"/>
    <property type="evidence" value="ECO:0007669"/>
    <property type="project" value="TreeGrafter"/>
</dbReference>
<dbReference type="InterPro" id="IPR013517">
    <property type="entry name" value="FG-GAP"/>
</dbReference>
<dbReference type="GO" id="GO:0098609">
    <property type="term" value="P:cell-cell adhesion"/>
    <property type="evidence" value="ECO:0007669"/>
    <property type="project" value="TreeGrafter"/>
</dbReference>
<dbReference type="InterPro" id="IPR048285">
    <property type="entry name" value="Integrin_alpha_Ig-like_2"/>
</dbReference>
<feature type="repeat" description="FG-GAP" evidence="12">
    <location>
        <begin position="27"/>
        <end position="97"/>
    </location>
</feature>
<comment type="similarity">
    <text evidence="2 13">Belongs to the integrin alpha chain family.</text>
</comment>
<evidence type="ECO:0000256" key="10">
    <source>
        <dbReference type="ARBA" id="ARBA00023170"/>
    </source>
</evidence>
<dbReference type="GO" id="GO:0008305">
    <property type="term" value="C:integrin complex"/>
    <property type="evidence" value="ECO:0007669"/>
    <property type="project" value="InterPro"/>
</dbReference>
<dbReference type="SUPFAM" id="SSF69318">
    <property type="entry name" value="Integrin alpha N-terminal domain"/>
    <property type="match status" value="1"/>
</dbReference>
<organism evidence="18">
    <name type="scientific">Phallusia mammillata</name>
    <dbReference type="NCBI Taxonomy" id="59560"/>
    <lineage>
        <taxon>Eukaryota</taxon>
        <taxon>Metazoa</taxon>
        <taxon>Chordata</taxon>
        <taxon>Tunicata</taxon>
        <taxon>Ascidiacea</taxon>
        <taxon>Phlebobranchia</taxon>
        <taxon>Ascidiidae</taxon>
        <taxon>Phallusia</taxon>
    </lineage>
</organism>
<keyword evidence="5" id="KW-0677">Repeat</keyword>
<dbReference type="SMART" id="SM00191">
    <property type="entry name" value="Int_alpha"/>
    <property type="match status" value="5"/>
</dbReference>
<dbReference type="InterPro" id="IPR048286">
    <property type="entry name" value="Integrin_alpha_Ig-like_3"/>
</dbReference>
<feature type="signal peptide" evidence="13">
    <location>
        <begin position="1"/>
        <end position="22"/>
    </location>
</feature>
<evidence type="ECO:0000259" key="15">
    <source>
        <dbReference type="Pfam" id="PF08441"/>
    </source>
</evidence>
<evidence type="ECO:0000259" key="17">
    <source>
        <dbReference type="Pfam" id="PF20806"/>
    </source>
</evidence>
<dbReference type="AlphaFoldDB" id="A0A6F9DEP4"/>
<feature type="transmembrane region" description="Helical" evidence="13">
    <location>
        <begin position="1051"/>
        <end position="1075"/>
    </location>
</feature>
<dbReference type="Pfam" id="PF08441">
    <property type="entry name" value="Integrin_A_Ig_1"/>
    <property type="match status" value="1"/>
</dbReference>
<keyword evidence="6 13" id="KW-0130">Cell adhesion</keyword>
<dbReference type="PANTHER" id="PTHR23220:SF122">
    <property type="entry name" value="INTEGRIN ALPHA-PS1"/>
    <property type="match status" value="1"/>
</dbReference>
<dbReference type="Gene3D" id="2.130.10.130">
    <property type="entry name" value="Integrin alpha, N-terminal"/>
    <property type="match status" value="1"/>
</dbReference>
<dbReference type="Pfam" id="PF01839">
    <property type="entry name" value="FG-GAP"/>
    <property type="match status" value="2"/>
</dbReference>
<dbReference type="InterPro" id="IPR032695">
    <property type="entry name" value="Integrin_dom_sf"/>
</dbReference>
<proteinExistence type="evidence at transcript level"/>
<evidence type="ECO:0000256" key="2">
    <source>
        <dbReference type="ARBA" id="ARBA00008054"/>
    </source>
</evidence>
<keyword evidence="11" id="KW-0325">Glycoprotein</keyword>
<evidence type="ECO:0000256" key="6">
    <source>
        <dbReference type="ARBA" id="ARBA00022889"/>
    </source>
</evidence>
<dbReference type="Gene3D" id="2.60.40.1460">
    <property type="entry name" value="Integrin domains. Chain A, domain 2"/>
    <property type="match status" value="1"/>
</dbReference>
<dbReference type="EMBL" id="LR786062">
    <property type="protein sequence ID" value="CAB3257114.1"/>
    <property type="molecule type" value="mRNA"/>
</dbReference>
<accession>A0A6F9DEP4</accession>
<evidence type="ECO:0000256" key="5">
    <source>
        <dbReference type="ARBA" id="ARBA00022737"/>
    </source>
</evidence>
<dbReference type="GO" id="GO:0009897">
    <property type="term" value="C:external side of plasma membrane"/>
    <property type="evidence" value="ECO:0007669"/>
    <property type="project" value="TreeGrafter"/>
</dbReference>
<gene>
    <name evidence="18" type="primary">Itga6</name>
</gene>
<evidence type="ECO:0000256" key="8">
    <source>
        <dbReference type="ARBA" id="ARBA00023037"/>
    </source>
</evidence>
<dbReference type="SUPFAM" id="SSF69179">
    <property type="entry name" value="Integrin domains"/>
    <property type="match status" value="3"/>
</dbReference>
<feature type="region of interest" description="Disordered" evidence="14">
    <location>
        <begin position="929"/>
        <end position="951"/>
    </location>
</feature>
<dbReference type="InterPro" id="IPR013649">
    <property type="entry name" value="Integrin_alpha_Ig-like_1"/>
</dbReference>
<feature type="domain" description="Integrin alpha first immunoglubulin-like" evidence="15">
    <location>
        <begin position="480"/>
        <end position="658"/>
    </location>
</feature>
<dbReference type="InterPro" id="IPR028994">
    <property type="entry name" value="Integrin_alpha_N"/>
</dbReference>
<comment type="subcellular location">
    <subcellularLocation>
        <location evidence="1 13">Membrane</location>
        <topology evidence="1 13">Single-pass type I membrane protein</topology>
    </subcellularLocation>
</comment>
<dbReference type="InterPro" id="IPR013519">
    <property type="entry name" value="Int_alpha_beta-p"/>
</dbReference>
<feature type="repeat" description="FG-GAP" evidence="12">
    <location>
        <begin position="434"/>
        <end position="495"/>
    </location>
</feature>
<evidence type="ECO:0000256" key="13">
    <source>
        <dbReference type="RuleBase" id="RU003762"/>
    </source>
</evidence>
<reference evidence="18" key="1">
    <citation type="submission" date="2020-04" db="EMBL/GenBank/DDBJ databases">
        <authorList>
            <person name="Neveu A P."/>
        </authorList>
    </citation>
    <scope>NUCLEOTIDE SEQUENCE</scope>
    <source>
        <tissue evidence="18">Whole embryo</tissue>
    </source>
</reference>
<evidence type="ECO:0000256" key="12">
    <source>
        <dbReference type="PROSITE-ProRule" id="PRU00803"/>
    </source>
</evidence>
<dbReference type="PRINTS" id="PR01185">
    <property type="entry name" value="INTEGRINA"/>
</dbReference>
<feature type="repeat" description="FG-GAP" evidence="12">
    <location>
        <begin position="243"/>
        <end position="298"/>
    </location>
</feature>
<keyword evidence="3 13" id="KW-0812">Transmembrane</keyword>
<evidence type="ECO:0000259" key="16">
    <source>
        <dbReference type="Pfam" id="PF20805"/>
    </source>
</evidence>
<keyword evidence="7 13" id="KW-1133">Transmembrane helix</keyword>
<evidence type="ECO:0000313" key="18">
    <source>
        <dbReference type="EMBL" id="CAB3257114.1"/>
    </source>
</evidence>
<keyword evidence="8 13" id="KW-0401">Integrin</keyword>
<name>A0A6F9DEP4_9ASCI</name>
<dbReference type="Gene3D" id="1.20.5.930">
    <property type="entry name" value="Bicelle-embedded integrin alpha(iib) transmembrane segment"/>
    <property type="match status" value="1"/>
</dbReference>
<keyword evidence="4 13" id="KW-0732">Signal</keyword>
<feature type="repeat" description="FG-GAP" evidence="12">
    <location>
        <begin position="301"/>
        <end position="360"/>
    </location>
</feature>
<keyword evidence="10 13" id="KW-0675">Receptor</keyword>
<dbReference type="GO" id="GO:0033627">
    <property type="term" value="P:cell adhesion mediated by integrin"/>
    <property type="evidence" value="ECO:0007669"/>
    <property type="project" value="TreeGrafter"/>
</dbReference>
<feature type="domain" description="Integrin alpha second immunoglobulin-like" evidence="16">
    <location>
        <begin position="659"/>
        <end position="812"/>
    </location>
</feature>
<feature type="chain" id="PRO_5026372978" evidence="13">
    <location>
        <begin position="23"/>
        <end position="1122"/>
    </location>
</feature>
<dbReference type="Pfam" id="PF20805">
    <property type="entry name" value="Integrin_A_Ig_2"/>
    <property type="match status" value="1"/>
</dbReference>
<keyword evidence="9 13" id="KW-0472">Membrane</keyword>
<sequence>MTYFHVNCILFLLLTAIGLASAFNLEDRLPIIKRGPSGSLFGISVTQHHVSENANNIDDVVMLVGAPTADAQSFHDEDSYKPGALFKCNVSPSPNDCQVVPIDDSGNTLQQNNSNQWLGVVVKRQKAGGKIAVCAPRYTRRGGTIARGIIWEAELGRCYLLESNLQASPIRSEWIPCNGKLDPDGSYSHEWYGYCQAGMSVDFANNEDEDIVFGMPGPFHWTGAINSHEMNQNTFFPIDLWSKEDSTEESIPQNSYLGFSLATGHLSGSFINFVAGAPRANDTGIVVIFEKETQGVQKSLLERETLRGEKLASAFGYDVKIIDVNGDSRDDLLVGAPQYYDKEKKRGGAVYIYINKGLDLIGPTPTKILYGEIDSFFGNSITSLGDINMDGANDIAIGAPGHDEGKGAVYIFHGNSEPNEGVYTEPVQVLLAKNLTDSGKINFNMTSFGYSVNGGLDMDLNGYPDLMVGSLSDTAVLYRSRPIVNVQGSLSASVKKIAINPEGNANTISYTSPTTGKEYKLVTFNVTVCMKYTSTPISFDESVSMAYNIKLDVTRSNTGLRPRVTFAPLDYQQGSMMGSIILYPQSQKRLVCADMPVYLANDIQDKLSPIDMTMEFDVPVTDVPVETADSGLVSFNTIPILNTEIPNTASAMVNISKECGPDEICSSNLQMEAQYVVLQKDDLWHNLGNKGPGGDPLLLIGLEKEIGLRIGITNENAEDAHQAKLKITLPPFLQYIGLAKTNASAATVSCTTDILNKSLVICSLGNPFRTNSMLEMIVRLENDDRLYYVNEFTVLTQIFTSSTQPELDKVTAHRVLVKVQAQINIEGYPSVDQVEFGGNVVGESAVKQPEDAGLYIGHTYEIINSGSSDVPDVYVNISWPQLIHNGKWLFYLINTEISGPGKNNETVCYVPEQETNPLNLKLNPLALSSPSRKKRDVDVSEGSPETSSVGTKKTVSTSEILKCSGLAKCVHFTCSLGTLETLQKVFIKLNAVVWNSTFLEEYYGVAEIRVFSEATVAVDRGNILYAQSSVLSYQVSTSILSEQVIPPEQEVGLLVIAVATLAGVILLVIIVLVMWRFGFFERRRFNQDLPTHKAKRSQNVKTDKAVSQRILQHQTSWQVYSD</sequence>
<dbReference type="Gene3D" id="2.60.40.1510">
    <property type="entry name" value="ntegrin, alpha v. Chain A, domain 3"/>
    <property type="match status" value="1"/>
</dbReference>